<gene>
    <name evidence="8 9" type="primary">retm</name>
    <name evidence="8" type="synonym">Dmel\CG9528</name>
    <name evidence="7" type="synonym">retm-RA</name>
    <name evidence="8 9" type="ORF">CG9528</name>
    <name evidence="8" type="ORF">Dmel_CG9528</name>
</gene>
<evidence type="ECO:0000313" key="7">
    <source>
        <dbReference type="EMBL" id="ACH92219.1"/>
    </source>
</evidence>
<evidence type="ECO:0000259" key="6">
    <source>
        <dbReference type="PROSITE" id="PS50904"/>
    </source>
</evidence>
<dbReference type="GO" id="GO:0005739">
    <property type="term" value="C:mitochondrion"/>
    <property type="evidence" value="ECO:0007669"/>
    <property type="project" value="UniProtKB-SubCell"/>
</dbReference>
<dbReference type="PANTHER" id="PTHR23324:SF66">
    <property type="entry name" value="PROTEIN REAL-TIME"/>
    <property type="match status" value="1"/>
</dbReference>
<dbReference type="InterPro" id="IPR036598">
    <property type="entry name" value="GOLD_dom_sf"/>
</dbReference>
<dbReference type="KEGG" id="dme:Dmel_CG9528"/>
<dbReference type="Bgee" id="FBgn0031814">
    <property type="expression patterns" value="Expressed in adult olfactory receptor neuron Or92a (Drosophila) in antenna and 249 other cell types or tissues"/>
</dbReference>
<dbReference type="BioGRID-ORCS" id="33899">
    <property type="hits" value="0 hits in 3 CRISPR screens"/>
</dbReference>
<feature type="domain" description="GOLD" evidence="5">
    <location>
        <begin position="512"/>
        <end position="631"/>
    </location>
</feature>
<dbReference type="SUPFAM" id="SSF101576">
    <property type="entry name" value="Supernatant protein factor (SPF), C-terminal domain"/>
    <property type="match status" value="1"/>
</dbReference>
<reference evidence="8" key="12">
    <citation type="journal article" date="2015" name="G3 (Bethesda)">
        <title>Gene Model Annotations for Drosophila melanogaster: The Rule-Benders.</title>
        <authorList>
            <consortium name="FlyBase Consortium"/>
            <person name="Crosby M.A."/>
            <person name="Gramates L.S."/>
            <person name="Dos Santos G."/>
            <person name="Matthews B.B."/>
            <person name="St Pierre S.E."/>
            <person name="Zhou P."/>
            <person name="Schroeder A.J."/>
            <person name="Falls K."/>
            <person name="Emmert D.B."/>
            <person name="Russo S.M."/>
            <person name="Gelbart W.M."/>
            <person name="null"/>
        </authorList>
    </citation>
    <scope>NUCLEOTIDE SEQUENCE</scope>
</reference>
<reference evidence="8" key="11">
    <citation type="journal article" date="2015" name="G3 (Bethesda)">
        <title>Gene Model Annotations for Drosophila melanogaster: Impact of High-Throughput Data.</title>
        <authorList>
            <consortium name="FlyBase Consortium"/>
            <person name="Matthews B.B."/>
            <person name="Dos Santos G."/>
            <person name="Crosby M.A."/>
            <person name="Emmert D.B."/>
            <person name="St Pierre S.E."/>
            <person name="Gramates L.S."/>
            <person name="Zhou P."/>
            <person name="Schroeder A.J."/>
            <person name="Falls K."/>
            <person name="Strelets V."/>
            <person name="Russo S.M."/>
            <person name="Gelbart W.M."/>
            <person name="null"/>
        </authorList>
    </citation>
    <scope>NUCLEOTIDE SEQUENCE</scope>
</reference>
<dbReference type="FlyBase" id="FBgn0031814">
    <property type="gene designation" value="retm"/>
</dbReference>
<dbReference type="HOGENOM" id="CLU_023840_0_0_1"/>
<feature type="domain" description="CRAL-TRIO" evidence="4">
    <location>
        <begin position="286"/>
        <end position="462"/>
    </location>
</feature>
<evidence type="ECO:0000256" key="3">
    <source>
        <dbReference type="ARBA" id="ARBA00069225"/>
    </source>
</evidence>
<dbReference type="PANTHER" id="PTHR23324">
    <property type="entry name" value="SEC14 RELATED PROTEIN"/>
    <property type="match status" value="1"/>
</dbReference>
<dbReference type="PROSITE" id="PS50866">
    <property type="entry name" value="GOLD"/>
    <property type="match status" value="1"/>
</dbReference>
<dbReference type="SMART" id="SM01100">
    <property type="entry name" value="CRAL_TRIO_N"/>
    <property type="match status" value="1"/>
</dbReference>
<evidence type="ECO:0000313" key="8">
    <source>
        <dbReference type="EMBL" id="AHN54187.1"/>
    </source>
</evidence>
<dbReference type="PROSITE" id="PS50191">
    <property type="entry name" value="CRAL_TRIO"/>
    <property type="match status" value="1"/>
</dbReference>
<evidence type="ECO:0000313" key="10">
    <source>
        <dbReference type="Proteomes" id="UP000000803"/>
    </source>
</evidence>
<sequence length="659" mass="75679">MVQKFQSPVRVYKYPFELVMKAYERRFPTCPQMPIVLDCEVIKDESLEDGAKRNTSRRCKLAVDAPYIFKKLIGVDHVYFLQHNFLDLANRTLSIEAVNESFSSRIEIFERCRYYAHPDNSEWTCFDQSATLDIKNFFGFEHSMEKMGMKQYTQTTLKGKEIIEFFIGQLREEGITHVERWTSPSDATKSPTLDQASDQQHSILLDGDFIARSLGQLSPMQESKLLELRKMLDGVDDLERVPSYQTILRFLAARDWHVSQAYAMLCDSLRWRREHRIDALLAEYSKPAVVVEHFPGGWHHLDKDGRPVYILRLGHMDVKGLLKSLGMDGLLRLALHICEEGIQKINESAERLEKPVLNWSLLVDLEGLSMRHLWRPGIKALLNIIETVERNYPETMGRVLVVRAPRVFPIAWTIVSAFIDEHTRSKFLFYGPDCAHMKDGLAQYLDEEIVPDFLGGPCKTMIHEGGLVPKTLYKMNSLEDHDDEVTAELPTTAAAQALVPGKRLSANQQHDHRNLYKSVDLKAGFAHELLIRNEDPKSVLTWDFDVMRNDLHFTLYRVTQELPEKNDSAVSYFDLQDFVEGVNYFREEPTLICRHKESVQGSHVMHHNDSYLMHWFSPSGAQLNVFYEVLSSANYKGSMTSLQSAFSSNSSAASSVQSR</sequence>
<dbReference type="InterPro" id="IPR036273">
    <property type="entry name" value="CRAL/TRIO_N_dom_sf"/>
</dbReference>
<dbReference type="InterPro" id="IPR036865">
    <property type="entry name" value="CRAL-TRIO_dom_sf"/>
</dbReference>
<keyword evidence="10" id="KW-1185">Reference proteome</keyword>
<dbReference type="PROSITE" id="PS50904">
    <property type="entry name" value="PRELI_MSF1"/>
    <property type="match status" value="1"/>
</dbReference>
<feature type="domain" description="PRELI/MSF1" evidence="6">
    <location>
        <begin position="3"/>
        <end position="175"/>
    </location>
</feature>
<reference evidence="10" key="2">
    <citation type="journal article" date="2002" name="Genome Biol.">
        <title>Finishing a whole-genome shotgun: release 3 of the Drosophila melanogaster euchromatic genome sequence.</title>
        <authorList>
            <person name="Celniker S.E."/>
            <person name="Wheeler D.A."/>
            <person name="Kronmiller B."/>
            <person name="Carlson J.W."/>
            <person name="Halpern A."/>
            <person name="Patel S."/>
            <person name="Adams M."/>
            <person name="Champe M."/>
            <person name="Dugan S.P."/>
            <person name="Frise E."/>
            <person name="Hodgson A."/>
            <person name="George R.A."/>
            <person name="Hoskins R.A."/>
            <person name="Laverty T."/>
            <person name="Muzny D.M."/>
            <person name="Nelson C.R."/>
            <person name="Pacleb J.M."/>
            <person name="Park S."/>
            <person name="Pfeiffer B.D."/>
            <person name="Richards S."/>
            <person name="Sodergren E.J."/>
            <person name="Svirskas R."/>
            <person name="Tabor P.E."/>
            <person name="Wan K."/>
            <person name="Stapleton M."/>
            <person name="Sutton G.G."/>
            <person name="Venter C."/>
            <person name="Weinstock G."/>
            <person name="Scherer S.E."/>
            <person name="Myers E.W."/>
            <person name="Gibbs R.A."/>
            <person name="Rubin G.M."/>
        </authorList>
    </citation>
    <scope>NUCLEOTIDE SEQUENCE [LARGE SCALE GENOMIC DNA]</scope>
    <source>
        <strain evidence="10">Berkeley</strain>
    </source>
</reference>
<dbReference type="AGR" id="FB:FBgn0031814"/>
<dbReference type="OMA" id="AEWTCFD"/>
<dbReference type="InterPro" id="IPR011074">
    <property type="entry name" value="CRAL/TRIO_N_dom"/>
</dbReference>
<dbReference type="CDD" id="cd00170">
    <property type="entry name" value="SEC14"/>
    <property type="match status" value="1"/>
</dbReference>
<dbReference type="DNASU" id="33899"/>
<reference evidence="8" key="13">
    <citation type="journal article" date="2015" name="Genome Res.">
        <title>The Release 6 reference sequence of the Drosophila melanogaster genome.</title>
        <authorList>
            <person name="Hoskins R.A."/>
            <person name="Carlson J.W."/>
            <person name="Wan K.H."/>
            <person name="Park S."/>
            <person name="Mendez I."/>
            <person name="Galle S.E."/>
            <person name="Booth B.W."/>
            <person name="Pfeiffer B.D."/>
            <person name="George R.A."/>
            <person name="Svirskas R."/>
            <person name="Krzywinski M."/>
            <person name="Schein J."/>
            <person name="Accardo M.C."/>
            <person name="Damia E."/>
            <person name="Messina G."/>
            <person name="Mendez-Lago M."/>
            <person name="de Pablos B."/>
            <person name="Demakova O.V."/>
            <person name="Andreyeva E.N."/>
            <person name="Boldyreva L.V."/>
            <person name="Marra M."/>
            <person name="Carvalho A.B."/>
            <person name="Dimitri P."/>
            <person name="Villasante A."/>
            <person name="Zhimulev I.F."/>
            <person name="Rubin G.M."/>
            <person name="Karpen G.H."/>
            <person name="Celniker S.E."/>
        </authorList>
    </citation>
    <scope>NUCLEOTIDE SEQUENCE</scope>
</reference>
<organism evidence="7">
    <name type="scientific">Drosophila melanogaster</name>
    <name type="common">Fruit fly</name>
    <dbReference type="NCBI Taxonomy" id="7227"/>
    <lineage>
        <taxon>Eukaryota</taxon>
        <taxon>Metazoa</taxon>
        <taxon>Ecdysozoa</taxon>
        <taxon>Arthropoda</taxon>
        <taxon>Hexapoda</taxon>
        <taxon>Insecta</taxon>
        <taxon>Pterygota</taxon>
        <taxon>Neoptera</taxon>
        <taxon>Endopterygota</taxon>
        <taxon>Diptera</taxon>
        <taxon>Brachycera</taxon>
        <taxon>Muscomorpha</taxon>
        <taxon>Ephydroidea</taxon>
        <taxon>Drosophilidae</taxon>
        <taxon>Drosophila</taxon>
        <taxon>Sophophora</taxon>
    </lineage>
</organism>
<dbReference type="Pfam" id="PF03765">
    <property type="entry name" value="CRAL_TRIO_N"/>
    <property type="match status" value="1"/>
</dbReference>
<reference evidence="10" key="3">
    <citation type="journal article" date="2002" name="Genome Biol.">
        <title>Annotation of the Drosophila melanogaster euchromatic genome: a systematic review.</title>
        <authorList>
            <person name="Misra S."/>
            <person name="Crosby M.A."/>
            <person name="Mungall C.J."/>
            <person name="Matthews B.B."/>
            <person name="Campbell K.S."/>
            <person name="Hradecky P."/>
            <person name="Huang Y."/>
            <person name="Kaminker J.S."/>
            <person name="Millburn G.H."/>
            <person name="Prochnik S.E."/>
            <person name="Smith C.D."/>
            <person name="Tupy J.L."/>
            <person name="Whitfied E.J."/>
            <person name="Bayraktaroglu L."/>
            <person name="Berman B.P."/>
            <person name="Bettencourt B.R."/>
            <person name="Celniker S.E."/>
            <person name="de Grey A.D."/>
            <person name="Drysdale R.A."/>
            <person name="Harris N.L."/>
            <person name="Richter J."/>
            <person name="Russo S."/>
            <person name="Schroeder A.J."/>
            <person name="Shu S.Q."/>
            <person name="Stapleton M."/>
            <person name="Yamada C."/>
            <person name="Ashburner M."/>
            <person name="Gelbart W.M."/>
            <person name="Rubin G.M."/>
            <person name="Lewis S.E."/>
        </authorList>
    </citation>
    <scope>GENOME REANNOTATION</scope>
    <source>
        <strain evidence="10">Berkeley</strain>
    </source>
</reference>
<dbReference type="InterPro" id="IPR006797">
    <property type="entry name" value="PRELI/MSF1_dom"/>
</dbReference>
<dbReference type="EMBL" id="BT044154">
    <property type="protein sequence ID" value="ACH92219.1"/>
    <property type="molecule type" value="mRNA"/>
</dbReference>
<reference evidence="8 10" key="8">
    <citation type="journal article" date="2007" name="Science">
        <title>The Release 5.1 annotation of Drosophila melanogaster heterochromatin.</title>
        <authorList>
            <person name="Smith C.D."/>
            <person name="Shu S."/>
            <person name="Mungall C.J."/>
            <person name="Karpen G.H."/>
        </authorList>
    </citation>
    <scope>NUCLEOTIDE SEQUENCE [LARGE SCALE GENOMIC DNA]</scope>
    <source>
        <strain evidence="10">Berkeley</strain>
    </source>
</reference>
<dbReference type="GeneID" id="33899"/>
<dbReference type="ExpressionAtlas" id="B5RIN0">
    <property type="expression patterns" value="baseline and differential"/>
</dbReference>
<reference evidence="8 10" key="1">
    <citation type="journal article" date="2000" name="Science">
        <title>The genome sequence of Drosophila melanogaster.</title>
        <authorList>
            <person name="Adams M.D."/>
            <person name="Celniker S.E."/>
            <person name="Holt R.A."/>
            <person name="Evans C.A."/>
            <person name="Gocayne J.D."/>
            <person name="Amanatides P.G."/>
            <person name="Scherer S.E."/>
            <person name="Li P.W."/>
            <person name="Hoskins R.A."/>
            <person name="Galle R.F."/>
            <person name="George R.A."/>
            <person name="Lewis S.E."/>
            <person name="Richards S."/>
            <person name="Ashburner M."/>
            <person name="Henderson S.N."/>
            <person name="Sutton G.G."/>
            <person name="Wortman J.R."/>
            <person name="Yandell M.D."/>
            <person name="Zhang Q."/>
            <person name="Chen L.X."/>
            <person name="Brandon R.C."/>
            <person name="Rogers Y.H."/>
            <person name="Blazej R.G."/>
            <person name="Champe M."/>
            <person name="Pfeiffer B.D."/>
            <person name="Wan K.H."/>
            <person name="Doyle C."/>
            <person name="Baxter E.G."/>
            <person name="Helt G."/>
            <person name="Nelson C.R."/>
            <person name="Gabor G.L."/>
            <person name="Abril J.F."/>
            <person name="Agbayani A."/>
            <person name="An H.J."/>
            <person name="Andrews-Pfannkoch C."/>
            <person name="Baldwin D."/>
            <person name="Ballew R.M."/>
            <person name="Basu A."/>
            <person name="Baxendale J."/>
            <person name="Bayraktaroglu L."/>
            <person name="Beasley E.M."/>
            <person name="Beeson K.Y."/>
            <person name="Benos P.V."/>
            <person name="Berman B.P."/>
            <person name="Bhandari D."/>
            <person name="Bolshakov S."/>
            <person name="Borkova D."/>
            <person name="Botchan M.R."/>
            <person name="Bouck J."/>
            <person name="Brokstein P."/>
            <person name="Brottier P."/>
            <person name="Burtis K.C."/>
            <person name="Busam D.A."/>
            <person name="Butler H."/>
            <person name="Cadieu E."/>
            <person name="Center A."/>
            <person name="Chandra I."/>
            <person name="Cherry J.M."/>
            <person name="Cawley S."/>
            <person name="Dahlke C."/>
            <person name="Davenport L.B."/>
            <person name="Davies P."/>
            <person name="de Pablos B."/>
            <person name="Delcher A."/>
            <person name="Deng Z."/>
            <person name="Mays A.D."/>
            <person name="Dew I."/>
            <person name="Dietz S.M."/>
            <person name="Dodson K."/>
            <person name="Doup L.E."/>
            <person name="Downes M."/>
            <person name="Dugan-Rocha S."/>
            <person name="Dunkov B.C."/>
            <person name="Dunn P."/>
            <person name="Durbin K.J."/>
            <person name="Evangelista C.C."/>
            <person name="Ferraz C."/>
            <person name="Ferriera S."/>
            <person name="Fleischmann W."/>
            <person name="Fosler C."/>
            <person name="Gabrielian A.E."/>
            <person name="Garg N.S."/>
            <person name="Gelbart W.M."/>
            <person name="Glasser K."/>
            <person name="Glodek A."/>
            <person name="Gong F."/>
            <person name="Gorrell J.H."/>
            <person name="Gu Z."/>
            <person name="Guan P."/>
            <person name="Harris M."/>
            <person name="Harris N.L."/>
            <person name="Harvey D."/>
            <person name="Heiman T.J."/>
            <person name="Hernandez J.R."/>
            <person name="Houck J."/>
            <person name="Hostin D."/>
            <person name="Houston K.A."/>
            <person name="Howland T.J."/>
            <person name="Wei M.H."/>
            <person name="Ibegwam C."/>
            <person name="Jalali M."/>
            <person name="Kalush F."/>
            <person name="Karpen G.H."/>
            <person name="Ke Z."/>
            <person name="Kennison J.A."/>
            <person name="Ketchum K.A."/>
            <person name="Kimmel B.E."/>
            <person name="Kodira C.D."/>
            <person name="Kraft C."/>
            <person name="Kravitz S."/>
            <person name="Kulp D."/>
            <person name="Lai Z."/>
            <person name="Lasko P."/>
            <person name="Lei Y."/>
            <person name="Levitsky A.A."/>
            <person name="Li J."/>
            <person name="Li Z."/>
            <person name="Liang Y."/>
            <person name="Lin X."/>
            <person name="Liu X."/>
            <person name="Mattei B."/>
            <person name="McIntosh T.C."/>
            <person name="McLeod M.P."/>
            <person name="McPherson D."/>
            <person name="Merkulov G."/>
            <person name="Milshina N.V."/>
            <person name="Mobarry C."/>
            <person name="Morris J."/>
            <person name="Moshrefi A."/>
            <person name="Mount S.M."/>
            <person name="Moy M."/>
            <person name="Murphy B."/>
            <person name="Murphy L."/>
            <person name="Muzny D.M."/>
            <person name="Nelson D.L."/>
            <person name="Nelson D.R."/>
            <person name="Nelson K.A."/>
            <person name="Nixon K."/>
            <person name="Nusskern D.R."/>
            <person name="Pacleb J.M."/>
            <person name="Palazzolo M."/>
            <person name="Pittman G.S."/>
            <person name="Pan S."/>
            <person name="Pollard J."/>
            <person name="Puri V."/>
            <person name="Reese M.G."/>
            <person name="Reinert K."/>
            <person name="Remington K."/>
            <person name="Saunders R.D."/>
            <person name="Scheeler F."/>
            <person name="Shen H."/>
            <person name="Shue B.C."/>
            <person name="Siden-Kiamos I."/>
            <person name="Simpson M."/>
            <person name="Skupski M.P."/>
            <person name="Smith T."/>
            <person name="Spier E."/>
            <person name="Spradling A.C."/>
            <person name="Stapleton M."/>
            <person name="Strong R."/>
            <person name="Sun E."/>
            <person name="Svirskas R."/>
            <person name="Tector C."/>
            <person name="Turner R."/>
            <person name="Venter E."/>
            <person name="Wang A.H."/>
            <person name="Wang X."/>
            <person name="Wang Z.Y."/>
            <person name="Wassarman D.A."/>
            <person name="Weinstock G.M."/>
            <person name="Weissenbach J."/>
            <person name="Williams S.M."/>
            <person name="WoodageT"/>
            <person name="Worley K.C."/>
            <person name="Wu D."/>
            <person name="Yang S."/>
            <person name="Yao Q.A."/>
            <person name="Ye J."/>
            <person name="Yeh R.F."/>
            <person name="Zaveri J.S."/>
            <person name="Zhan M."/>
            <person name="Zhang G."/>
            <person name="Zhao Q."/>
            <person name="Zheng L."/>
            <person name="Zheng X.H."/>
            <person name="Zhong F.N."/>
            <person name="Zhong W."/>
            <person name="Zhou X."/>
            <person name="Zhu S."/>
            <person name="Zhu X."/>
            <person name="Smith H.O."/>
            <person name="Gibbs R.A."/>
            <person name="Myers E.W."/>
            <person name="Rubin G.M."/>
            <person name="Venter J.C."/>
        </authorList>
    </citation>
    <scope>NUCLEOTIDE SEQUENCE [LARGE SCALE GENOMIC DNA]</scope>
    <source>
        <strain evidence="10">Berkeley</strain>
    </source>
</reference>
<reference evidence="10" key="4">
    <citation type="journal article" date="2002" name="Genome Biol.">
        <title>The transposable elements of the Drosophila melanogaster euchromatin: a genomics perspective.</title>
        <authorList>
            <person name="Kaminker J.S."/>
            <person name="Bergman C.M."/>
            <person name="Kronmiller B."/>
            <person name="Carlson J."/>
            <person name="Svirskas R."/>
            <person name="Patel S."/>
            <person name="Frise E."/>
            <person name="Wheeler D.A."/>
            <person name="Lewis S.E."/>
            <person name="Rubin G.M."/>
            <person name="Ashburner M."/>
            <person name="Celniker S.E."/>
        </authorList>
    </citation>
    <scope>NUCLEOTIDE SEQUENCE [LARGE SCALE GENOMIC DNA]</scope>
    <source>
        <strain evidence="10">Berkeley</strain>
    </source>
</reference>
<dbReference type="InterPro" id="IPR001251">
    <property type="entry name" value="CRAL-TRIO_dom"/>
</dbReference>
<dbReference type="Gene3D" id="3.40.525.10">
    <property type="entry name" value="CRAL-TRIO lipid binding domain"/>
    <property type="match status" value="1"/>
</dbReference>
<reference evidence="7" key="10">
    <citation type="submission" date="2008-09" db="EMBL/GenBank/DDBJ databases">
        <authorList>
            <person name="Carlson J."/>
            <person name="Booth B."/>
            <person name="Frise E."/>
            <person name="Park S."/>
            <person name="Wan K."/>
            <person name="Yu C."/>
            <person name="Celniker S."/>
        </authorList>
    </citation>
    <scope>NUCLEOTIDE SEQUENCE</scope>
</reference>
<evidence type="ECO:0000256" key="1">
    <source>
        <dbReference type="ARBA" id="ARBA00004173"/>
    </source>
</evidence>
<evidence type="ECO:0000256" key="2">
    <source>
        <dbReference type="ARBA" id="ARBA00023128"/>
    </source>
</evidence>
<dbReference type="VEuPathDB" id="VectorBase:FBgn0031814"/>
<reference evidence="8 10" key="9">
    <citation type="journal article" date="2007" name="Science">
        <title>Sequence finishing and mapping of Drosophila melanogaster heterochromatin.</title>
        <authorList>
            <person name="Hoskins R.A."/>
            <person name="Carlson J.W."/>
            <person name="Kennedy C."/>
            <person name="Acevedo D."/>
            <person name="Evans-Holm M."/>
            <person name="Frise E."/>
            <person name="Wan K.H."/>
            <person name="Park S."/>
            <person name="Mendez-Lago M."/>
            <person name="Rossi F."/>
            <person name="Villasante A."/>
            <person name="Dimitri P."/>
            <person name="Karpen G.H."/>
            <person name="Celniker S.E."/>
        </authorList>
    </citation>
    <scope>NUCLEOTIDE SEQUENCE [LARGE SCALE GENOMIC DNA]</scope>
    <source>
        <strain evidence="10">Berkeley</strain>
    </source>
</reference>
<dbReference type="SMR" id="B5RIN0"/>
<reference evidence="8" key="7">
    <citation type="submission" date="2006-08" db="EMBL/GenBank/DDBJ databases">
        <authorList>
            <person name="Celniker S."/>
            <person name="Carlson J."/>
            <person name="Wan K."/>
            <person name="Frise E."/>
            <person name="Hoskins R."/>
            <person name="Park S."/>
            <person name="Svirskas R."/>
            <person name="Rubin G."/>
        </authorList>
    </citation>
    <scope>NUCLEOTIDE SEQUENCE</scope>
</reference>
<evidence type="ECO:0000313" key="9">
    <source>
        <dbReference type="FlyBase" id="FBgn0031814"/>
    </source>
</evidence>
<dbReference type="RefSeq" id="NP_001285672.1">
    <property type="nucleotide sequence ID" value="NM_001298743.1"/>
</dbReference>
<reference evidence="8" key="15">
    <citation type="submission" date="2022-11" db="EMBL/GenBank/DDBJ databases">
        <authorList>
            <consortium name="FlyBase"/>
        </authorList>
    </citation>
    <scope>NUCLEOTIDE SEQUENCE</scope>
</reference>
<dbReference type="Gene3D" id="2.60.120.680">
    <property type="entry name" value="GOLD domain"/>
    <property type="match status" value="1"/>
</dbReference>
<dbReference type="FunFam" id="3.40.525.10:FF:000006">
    <property type="entry name" value="SEC14-like lipid binding 1"/>
    <property type="match status" value="1"/>
</dbReference>
<dbReference type="Pfam" id="PF04707">
    <property type="entry name" value="PRELI"/>
    <property type="match status" value="1"/>
</dbReference>
<reference evidence="8" key="14">
    <citation type="submission" date="2022-11" db="EMBL/GenBank/DDBJ databases">
        <title>Drosophila melanogaster release 4 sequence.</title>
        <authorList>
            <consortium name="Berkeley Drosophila Genome Project"/>
            <person name="Celniker S."/>
            <person name="Carlson J."/>
            <person name="Wan K."/>
            <person name="Pfeiffer B."/>
            <person name="Frise E."/>
            <person name="George R."/>
            <person name="Hoskins R."/>
            <person name="Stapleton M."/>
            <person name="Pacleb J."/>
            <person name="Park S."/>
            <person name="Svirskas R."/>
            <person name="Smith E."/>
            <person name="Yu C."/>
            <person name="Rubin G."/>
        </authorList>
    </citation>
    <scope>NUCLEOTIDE SEQUENCE</scope>
</reference>
<dbReference type="InterPro" id="IPR009038">
    <property type="entry name" value="GOLD_dom"/>
</dbReference>
<dbReference type="CTD" id="33899"/>
<name>B5RIN0_DROME</name>
<dbReference type="FunFam" id="2.60.120.680:FF:000009">
    <property type="entry name" value="Blast:Protein real-time"/>
    <property type="match status" value="1"/>
</dbReference>
<dbReference type="EMBL" id="AE014134">
    <property type="protein sequence ID" value="AHN54187.1"/>
    <property type="molecule type" value="Genomic_DNA"/>
</dbReference>
<dbReference type="Proteomes" id="UP000000803">
    <property type="component" value="Chromosome 2L"/>
</dbReference>
<dbReference type="SUPFAM" id="SSF52087">
    <property type="entry name" value="CRAL/TRIO domain"/>
    <property type="match status" value="1"/>
</dbReference>
<reference evidence="8 10" key="5">
    <citation type="journal article" date="2002" name="Genome Biol.">
        <title>Heterochromatic sequences in a Drosophila whole-genome shotgun assembly.</title>
        <authorList>
            <person name="Hoskins R.A."/>
            <person name="Smith C.D."/>
            <person name="Carlson J.W."/>
            <person name="Carvalho A.B."/>
            <person name="Halpern A."/>
            <person name="Kaminker J.S."/>
            <person name="Kennedy C."/>
            <person name="Mungall C.J."/>
            <person name="Sullivan B.A."/>
            <person name="Sutton G.G."/>
            <person name="Yasuhara J.C."/>
            <person name="Wakimoto B.T."/>
            <person name="Myers E.W."/>
            <person name="Celniker S.E."/>
            <person name="Rubin G.M."/>
            <person name="Karpen G.H."/>
        </authorList>
    </citation>
    <scope>NUCLEOTIDE SEQUENCE [LARGE SCALE GENOMIC DNA]</scope>
    <source>
        <strain evidence="10">Berkeley</strain>
    </source>
</reference>
<comment type="subcellular location">
    <subcellularLocation>
        <location evidence="1">Mitochondrion</location>
    </subcellularLocation>
</comment>
<reference evidence="8 10" key="6">
    <citation type="journal article" date="2005" name="PLoS Comput. Biol.">
        <title>Combined evidence annotation of transposable elements in genome sequences.</title>
        <authorList>
            <person name="Quesneville H."/>
            <person name="Bergman C.M."/>
            <person name="Andrieu O."/>
            <person name="Autard D."/>
            <person name="Nouaud D."/>
            <person name="Ashburner M."/>
            <person name="Anxolabehere D."/>
        </authorList>
    </citation>
    <scope>NUCLEOTIDE SEQUENCE [LARGE SCALE GENOMIC DNA]</scope>
    <source>
        <strain evidence="10">Berkeley</strain>
    </source>
</reference>
<proteinExistence type="evidence at transcript level"/>
<protein>
    <recommendedName>
        <fullName evidence="3">Protein real-time</fullName>
    </recommendedName>
</protein>
<evidence type="ECO:0000259" key="4">
    <source>
        <dbReference type="PROSITE" id="PS50191"/>
    </source>
</evidence>
<dbReference type="OrthoDB" id="30289at2759"/>
<dbReference type="InterPro" id="IPR051064">
    <property type="entry name" value="SEC14/CRAL-TRIO_domain"/>
</dbReference>
<dbReference type="SUPFAM" id="SSF46938">
    <property type="entry name" value="CRAL/TRIO N-terminal domain"/>
    <property type="match status" value="1"/>
</dbReference>
<accession>B5RIN0</accession>
<dbReference type="RefSeq" id="NP_609028.2">
    <property type="nucleotide sequence ID" value="NM_135184.4"/>
</dbReference>
<evidence type="ECO:0000259" key="5">
    <source>
        <dbReference type="PROSITE" id="PS50866"/>
    </source>
</evidence>
<dbReference type="AlphaFoldDB" id="B5RIN0"/>
<dbReference type="SMART" id="SM00516">
    <property type="entry name" value="SEC14"/>
    <property type="match status" value="1"/>
</dbReference>
<dbReference type="Pfam" id="PF00650">
    <property type="entry name" value="CRAL_TRIO"/>
    <property type="match status" value="1"/>
</dbReference>
<keyword evidence="2" id="KW-0496">Mitochondrion</keyword>